<keyword evidence="2" id="KW-1185">Reference proteome</keyword>
<dbReference type="Pfam" id="PF14054">
    <property type="entry name" value="DUF4249"/>
    <property type="match status" value="1"/>
</dbReference>
<reference evidence="2" key="1">
    <citation type="submission" date="2016-10" db="EMBL/GenBank/DDBJ databases">
        <authorList>
            <person name="Varghese N."/>
            <person name="Submissions S."/>
        </authorList>
    </citation>
    <scope>NUCLEOTIDE SEQUENCE [LARGE SCALE GENOMIC DNA]</scope>
    <source>
        <strain evidence="2">DSM 24536</strain>
    </source>
</reference>
<name>A0A1G9M7C6_9SPHI</name>
<evidence type="ECO:0008006" key="3">
    <source>
        <dbReference type="Google" id="ProtNLM"/>
    </source>
</evidence>
<dbReference type="PROSITE" id="PS51257">
    <property type="entry name" value="PROKAR_LIPOPROTEIN"/>
    <property type="match status" value="1"/>
</dbReference>
<evidence type="ECO:0000313" key="1">
    <source>
        <dbReference type="EMBL" id="SDL70034.1"/>
    </source>
</evidence>
<dbReference type="AlphaFoldDB" id="A0A1G9M7C6"/>
<dbReference type="InterPro" id="IPR025345">
    <property type="entry name" value="DUF4249"/>
</dbReference>
<sequence>MKRNYITAVFIFVFLLSLACKKPFVHDGITESPSLLVVEGVINTAGQTNIYLSRTLKLADKLKASSETKAKVQVEGQNNVVFPLTENIAGTYSAAQMNLNPNQQYRLRIKTATGKEYLSDLMTVRTTPAIDSVNWEKTAEGVKIYVNAHDNTNNTKYYQWNYEETWEIRSSAYSENIYKDGAMQGRNQNEMLSMYTCYVNDRSTGLLIASTAKLSSDVVHRFPLVTIQNRAEKLDVRYSILTRQYAIGKEAFDYLSIMKKNSEQLGSFFDIQPSEINGNIKCLTDPNELVIGFMTISGIVEKRIFINYTQVPGWNFNMNCTTLTVPNRKDSLDAYFKDGKNLVTISNLGLSGLIESYSGSTANCLDCRLKGSSIKPAFW</sequence>
<dbReference type="STRING" id="990371.SAMN05421813_101268"/>
<dbReference type="EMBL" id="FNHH01000001">
    <property type="protein sequence ID" value="SDL70034.1"/>
    <property type="molecule type" value="Genomic_DNA"/>
</dbReference>
<gene>
    <name evidence="1" type="ORF">SAMN05421813_101268</name>
</gene>
<proteinExistence type="predicted"/>
<protein>
    <recommendedName>
        <fullName evidence="3">DUF4249 domain-containing protein</fullName>
    </recommendedName>
</protein>
<organism evidence="1 2">
    <name type="scientific">Daejeonella rubra</name>
    <dbReference type="NCBI Taxonomy" id="990371"/>
    <lineage>
        <taxon>Bacteria</taxon>
        <taxon>Pseudomonadati</taxon>
        <taxon>Bacteroidota</taxon>
        <taxon>Sphingobacteriia</taxon>
        <taxon>Sphingobacteriales</taxon>
        <taxon>Sphingobacteriaceae</taxon>
        <taxon>Daejeonella</taxon>
    </lineage>
</organism>
<dbReference type="RefSeq" id="WP_176767574.1">
    <property type="nucleotide sequence ID" value="NZ_FNHH01000001.1"/>
</dbReference>
<evidence type="ECO:0000313" key="2">
    <source>
        <dbReference type="Proteomes" id="UP000199226"/>
    </source>
</evidence>
<dbReference type="Proteomes" id="UP000199226">
    <property type="component" value="Unassembled WGS sequence"/>
</dbReference>
<accession>A0A1G9M7C6</accession>